<dbReference type="InterPro" id="IPR000014">
    <property type="entry name" value="PAS"/>
</dbReference>
<dbReference type="InterPro" id="IPR011006">
    <property type="entry name" value="CheY-like_superfamily"/>
</dbReference>
<feature type="domain" description="PAS" evidence="17">
    <location>
        <begin position="14"/>
        <end position="71"/>
    </location>
</feature>
<evidence type="ECO:0000256" key="2">
    <source>
        <dbReference type="ARBA" id="ARBA00001971"/>
    </source>
</evidence>
<evidence type="ECO:0000256" key="1">
    <source>
        <dbReference type="ARBA" id="ARBA00000085"/>
    </source>
</evidence>
<evidence type="ECO:0000313" key="18">
    <source>
        <dbReference type="EMBL" id="SHF93108.1"/>
    </source>
</evidence>
<dbReference type="SMART" id="SM00388">
    <property type="entry name" value="HisKA"/>
    <property type="match status" value="1"/>
</dbReference>
<evidence type="ECO:0000256" key="7">
    <source>
        <dbReference type="ARBA" id="ARBA00022741"/>
    </source>
</evidence>
<keyword evidence="5" id="KW-0479">Metal-binding</keyword>
<dbReference type="InterPro" id="IPR013767">
    <property type="entry name" value="PAS_fold"/>
</dbReference>
<dbReference type="Proteomes" id="UP000184485">
    <property type="component" value="Unassembled WGS sequence"/>
</dbReference>
<comment type="catalytic activity">
    <reaction evidence="1">
        <text>ATP + protein L-histidine = ADP + protein N-phospho-L-histidine.</text>
        <dbReference type="EC" id="2.7.13.3"/>
    </reaction>
</comment>
<keyword evidence="5" id="KW-0349">Heme</keyword>
<dbReference type="GO" id="GO:0006355">
    <property type="term" value="P:regulation of DNA-templated transcription"/>
    <property type="evidence" value="ECO:0007669"/>
    <property type="project" value="InterPro"/>
</dbReference>
<dbReference type="InterPro" id="IPR036890">
    <property type="entry name" value="HATPase_C_sf"/>
</dbReference>
<dbReference type="Gene3D" id="3.30.565.10">
    <property type="entry name" value="Histidine kinase-like ATPase, C-terminal domain"/>
    <property type="match status" value="1"/>
</dbReference>
<keyword evidence="9" id="KW-0067">ATP-binding</keyword>
<dbReference type="SMART" id="SM00387">
    <property type="entry name" value="HATPase_c"/>
    <property type="match status" value="1"/>
</dbReference>
<keyword evidence="8" id="KW-0418">Kinase</keyword>
<dbReference type="Pfam" id="PF13426">
    <property type="entry name" value="PAS_9"/>
    <property type="match status" value="1"/>
</dbReference>
<dbReference type="InterPro" id="IPR004358">
    <property type="entry name" value="Sig_transdc_His_kin-like_C"/>
</dbReference>
<dbReference type="CDD" id="cd00130">
    <property type="entry name" value="PAS"/>
    <property type="match status" value="2"/>
</dbReference>
<proteinExistence type="predicted"/>
<dbReference type="SUPFAM" id="SSF52172">
    <property type="entry name" value="CheY-like"/>
    <property type="match status" value="1"/>
</dbReference>
<dbReference type="PRINTS" id="PR00344">
    <property type="entry name" value="BCTRLSENSOR"/>
</dbReference>
<evidence type="ECO:0000256" key="13">
    <source>
        <dbReference type="ARBA" id="ARBA00070616"/>
    </source>
</evidence>
<name>A0A1M5FNL7_9HYPH</name>
<evidence type="ECO:0000259" key="17">
    <source>
        <dbReference type="PROSITE" id="PS50112"/>
    </source>
</evidence>
<dbReference type="Gene3D" id="3.30.450.20">
    <property type="entry name" value="PAS domain"/>
    <property type="match status" value="2"/>
</dbReference>
<keyword evidence="4 14" id="KW-0597">Phosphoprotein</keyword>
<dbReference type="CDD" id="cd18161">
    <property type="entry name" value="REC_hyHK_blue-like"/>
    <property type="match status" value="1"/>
</dbReference>
<evidence type="ECO:0000256" key="6">
    <source>
        <dbReference type="ARBA" id="ARBA00022679"/>
    </source>
</evidence>
<feature type="modified residue" description="4-aspartylphosphate" evidence="14">
    <location>
        <position position="569"/>
    </location>
</feature>
<evidence type="ECO:0000259" key="16">
    <source>
        <dbReference type="PROSITE" id="PS50110"/>
    </source>
</evidence>
<dbReference type="InterPro" id="IPR036097">
    <property type="entry name" value="HisK_dim/P_sf"/>
</dbReference>
<reference evidence="18 19" key="1">
    <citation type="submission" date="2016-11" db="EMBL/GenBank/DDBJ databases">
        <authorList>
            <person name="Jaros S."/>
            <person name="Januszkiewicz K."/>
            <person name="Wedrychowicz H."/>
        </authorList>
    </citation>
    <scope>NUCLEOTIDE SEQUENCE [LARGE SCALE GENOMIC DNA]</scope>
    <source>
        <strain evidence="18 19">DSM 19436</strain>
    </source>
</reference>
<accession>A0A1M5FNL7</accession>
<dbReference type="SUPFAM" id="SSF55874">
    <property type="entry name" value="ATPase domain of HSP90 chaperone/DNA topoisomerase II/histidine kinase"/>
    <property type="match status" value="1"/>
</dbReference>
<evidence type="ECO:0000256" key="12">
    <source>
        <dbReference type="ARBA" id="ARBA00059827"/>
    </source>
</evidence>
<dbReference type="InterPro" id="IPR005467">
    <property type="entry name" value="His_kinase_dom"/>
</dbReference>
<organism evidence="18 19">
    <name type="scientific">Kaistia soli DSM 19436</name>
    <dbReference type="NCBI Taxonomy" id="1122133"/>
    <lineage>
        <taxon>Bacteria</taxon>
        <taxon>Pseudomonadati</taxon>
        <taxon>Pseudomonadota</taxon>
        <taxon>Alphaproteobacteria</taxon>
        <taxon>Hyphomicrobiales</taxon>
        <taxon>Kaistiaceae</taxon>
        <taxon>Kaistia</taxon>
    </lineage>
</organism>
<dbReference type="NCBIfam" id="TIGR00229">
    <property type="entry name" value="sensory_box"/>
    <property type="match status" value="1"/>
</dbReference>
<evidence type="ECO:0000256" key="8">
    <source>
        <dbReference type="ARBA" id="ARBA00022777"/>
    </source>
</evidence>
<dbReference type="InterPro" id="IPR003661">
    <property type="entry name" value="HisK_dim/P_dom"/>
</dbReference>
<dbReference type="AlphaFoldDB" id="A0A1M5FNL7"/>
<dbReference type="Pfam" id="PF00512">
    <property type="entry name" value="HisKA"/>
    <property type="match status" value="1"/>
</dbReference>
<evidence type="ECO:0000256" key="4">
    <source>
        <dbReference type="ARBA" id="ARBA00022553"/>
    </source>
</evidence>
<comment type="cofactor">
    <cofactor evidence="2">
        <name>heme</name>
        <dbReference type="ChEBI" id="CHEBI:30413"/>
    </cofactor>
</comment>
<dbReference type="PROSITE" id="PS50112">
    <property type="entry name" value="PAS"/>
    <property type="match status" value="2"/>
</dbReference>
<dbReference type="STRING" id="1122133.SAMN02745157_3114"/>
<dbReference type="Gene3D" id="1.10.287.130">
    <property type="match status" value="1"/>
</dbReference>
<evidence type="ECO:0000256" key="9">
    <source>
        <dbReference type="ARBA" id="ARBA00022840"/>
    </source>
</evidence>
<feature type="domain" description="Histidine kinase" evidence="15">
    <location>
        <begin position="273"/>
        <end position="495"/>
    </location>
</feature>
<dbReference type="EMBL" id="FQUP01000003">
    <property type="protein sequence ID" value="SHF93108.1"/>
    <property type="molecule type" value="Genomic_DNA"/>
</dbReference>
<dbReference type="SMART" id="SM00448">
    <property type="entry name" value="REC"/>
    <property type="match status" value="1"/>
</dbReference>
<dbReference type="Pfam" id="PF00989">
    <property type="entry name" value="PAS"/>
    <property type="match status" value="1"/>
</dbReference>
<keyword evidence="10" id="KW-0408">Iron</keyword>
<dbReference type="PANTHER" id="PTHR43065:SF49">
    <property type="entry name" value="HISTIDINE KINASE"/>
    <property type="match status" value="1"/>
</dbReference>
<dbReference type="GO" id="GO:0005524">
    <property type="term" value="F:ATP binding"/>
    <property type="evidence" value="ECO:0007669"/>
    <property type="project" value="UniProtKB-KW"/>
</dbReference>
<dbReference type="EC" id="2.7.13.3" evidence="3"/>
<evidence type="ECO:0000256" key="10">
    <source>
        <dbReference type="ARBA" id="ARBA00023004"/>
    </source>
</evidence>
<dbReference type="SUPFAM" id="SSF55785">
    <property type="entry name" value="PYP-like sensor domain (PAS domain)"/>
    <property type="match status" value="2"/>
</dbReference>
<evidence type="ECO:0000256" key="3">
    <source>
        <dbReference type="ARBA" id="ARBA00012438"/>
    </source>
</evidence>
<comment type="function">
    <text evidence="12">Putative oxygen sensor; modulates the activity of FixJ, a transcriptional activator of nitrogen fixation fixK gene. FixL probably acts as a kinase that phosphorylates FixJ.</text>
</comment>
<dbReference type="InterPro" id="IPR003594">
    <property type="entry name" value="HATPase_dom"/>
</dbReference>
<feature type="domain" description="PAS" evidence="17">
    <location>
        <begin position="133"/>
        <end position="203"/>
    </location>
</feature>
<keyword evidence="11" id="KW-0902">Two-component regulatory system</keyword>
<dbReference type="PROSITE" id="PS50110">
    <property type="entry name" value="RESPONSE_REGULATORY"/>
    <property type="match status" value="1"/>
</dbReference>
<evidence type="ECO:0000256" key="11">
    <source>
        <dbReference type="ARBA" id="ARBA00023012"/>
    </source>
</evidence>
<dbReference type="SMART" id="SM00091">
    <property type="entry name" value="PAS"/>
    <property type="match status" value="2"/>
</dbReference>
<dbReference type="Gene3D" id="3.40.50.2300">
    <property type="match status" value="1"/>
</dbReference>
<keyword evidence="19" id="KW-1185">Reference proteome</keyword>
<dbReference type="InterPro" id="IPR035965">
    <property type="entry name" value="PAS-like_dom_sf"/>
</dbReference>
<dbReference type="RefSeq" id="WP_084527385.1">
    <property type="nucleotide sequence ID" value="NZ_FQUP01000003.1"/>
</dbReference>
<feature type="domain" description="Response regulatory" evidence="16">
    <location>
        <begin position="519"/>
        <end position="634"/>
    </location>
</feature>
<dbReference type="SUPFAM" id="SSF47384">
    <property type="entry name" value="Homodimeric domain of signal transducing histidine kinase"/>
    <property type="match status" value="1"/>
</dbReference>
<dbReference type="GO" id="GO:0000155">
    <property type="term" value="F:phosphorelay sensor kinase activity"/>
    <property type="evidence" value="ECO:0007669"/>
    <property type="project" value="InterPro"/>
</dbReference>
<evidence type="ECO:0000259" key="15">
    <source>
        <dbReference type="PROSITE" id="PS50109"/>
    </source>
</evidence>
<protein>
    <recommendedName>
        <fullName evidence="13">Sensor protein FixL</fullName>
        <ecNumber evidence="3">2.7.13.3</ecNumber>
    </recommendedName>
</protein>
<dbReference type="PROSITE" id="PS50109">
    <property type="entry name" value="HIS_KIN"/>
    <property type="match status" value="1"/>
</dbReference>
<sequence>MTDAHHAAPPGAANLDTIAALLDAGSIIIHDAKSGVISHWSSGSEALYGWTREEAVGQPLQQFLLTSFASPRAAMVNALAKTGSWDGEVQQRHRDGRMLAIASRMIAVPPGSVLCVNHDLSDLKRAQLEIATREAHLRSILETVPEAMVIIDEKGTIDSFSAAAERLFGYSANEVRGHNVRMLMPPPDRDNHDNYLARYLATGRRHIIGYGRIVTGTKKDGSRFPMELAVGETVANGQRIFTGFIRDLTSRHKLEEELRQAQKMEAIGQLTGGIAHDFNNLLTIISGNLEMIEQRVEAGPTRELIQAAQEAADDGARLTGQLLAFGRRQPLNAQLADISQLVAHFSDLLRRALGETIELRTVVTGSSNHAMVDASQLQNALLNLALNARDAMPRGGRLTVEISHAEIALAETGSRPDMRPGDYVLISVSDTGTGMTPAVRERAFEPFFTTKGVGAGTGLGLSMVYGFVTQSGGLIRLESEPGHGTTVRIYLPGARPAAAALGEGKTSEAPGRPQGGTETILVVEDEPRVRRVAVARLRDLGYEVIEVSDAAEALAVAGEDRTIDLLFSDVVMPGGMDGDTLAAEIRALRPGIKVLLTSGYAEPSIAERGQAETGTWLRKPYTTAALATRLRALLGPALSV</sequence>
<dbReference type="Pfam" id="PF02518">
    <property type="entry name" value="HATPase_c"/>
    <property type="match status" value="1"/>
</dbReference>
<dbReference type="PANTHER" id="PTHR43065">
    <property type="entry name" value="SENSOR HISTIDINE KINASE"/>
    <property type="match status" value="1"/>
</dbReference>
<dbReference type="FunFam" id="3.30.450.20:FF:000060">
    <property type="entry name" value="Sensor protein FixL"/>
    <property type="match status" value="1"/>
</dbReference>
<dbReference type="Pfam" id="PF00072">
    <property type="entry name" value="Response_reg"/>
    <property type="match status" value="1"/>
</dbReference>
<dbReference type="InterPro" id="IPR001789">
    <property type="entry name" value="Sig_transdc_resp-reg_receiver"/>
</dbReference>
<gene>
    <name evidence="18" type="ORF">SAMN02745157_3114</name>
</gene>
<evidence type="ECO:0000313" key="19">
    <source>
        <dbReference type="Proteomes" id="UP000184485"/>
    </source>
</evidence>
<keyword evidence="6" id="KW-0808">Transferase</keyword>
<evidence type="ECO:0000256" key="14">
    <source>
        <dbReference type="PROSITE-ProRule" id="PRU00169"/>
    </source>
</evidence>
<evidence type="ECO:0000256" key="5">
    <source>
        <dbReference type="ARBA" id="ARBA00022617"/>
    </source>
</evidence>
<keyword evidence="7" id="KW-0547">Nucleotide-binding</keyword>